<dbReference type="AlphaFoldDB" id="A0A0G0IN07"/>
<comment type="caution">
    <text evidence="2">The sequence shown here is derived from an EMBL/GenBank/DDBJ whole genome shotgun (WGS) entry which is preliminary data.</text>
</comment>
<dbReference type="Pfam" id="PF04350">
    <property type="entry name" value="PilO"/>
    <property type="match status" value="1"/>
</dbReference>
<sequence length="174" mass="19581">MVKIAFAPQLKFRLAILSLLASFGAVIFGLYSISRIAATVGESKVKVAEISRDVELLDNLMEERKLYAGEIRKVKSSLPAKYYEISYFITQLERLAQNNGLVMEISIGKEKNEEKGSYASITFSLDIVGKRSSVSDFLSQLSKLRYHTSVDKLMVDIDVAEPVTEVEFRLFVEK</sequence>
<dbReference type="GO" id="GO:0043107">
    <property type="term" value="P:type IV pilus-dependent motility"/>
    <property type="evidence" value="ECO:0007669"/>
    <property type="project" value="InterPro"/>
</dbReference>
<dbReference type="Gene3D" id="3.30.70.60">
    <property type="match status" value="1"/>
</dbReference>
<name>A0A0G0IN07_9BACT</name>
<dbReference type="STRING" id="1618583.US75_C0010G0033"/>
<evidence type="ECO:0000313" key="3">
    <source>
        <dbReference type="Proteomes" id="UP000034096"/>
    </source>
</evidence>
<dbReference type="EMBL" id="LBUE01000010">
    <property type="protein sequence ID" value="KKQ56087.1"/>
    <property type="molecule type" value="Genomic_DNA"/>
</dbReference>
<evidence type="ECO:0000313" key="2">
    <source>
        <dbReference type="EMBL" id="KKQ56087.1"/>
    </source>
</evidence>
<dbReference type="Proteomes" id="UP000034096">
    <property type="component" value="Unassembled WGS sequence"/>
</dbReference>
<dbReference type="InterPro" id="IPR007445">
    <property type="entry name" value="PilO"/>
</dbReference>
<feature type="transmembrane region" description="Helical" evidence="1">
    <location>
        <begin position="12"/>
        <end position="33"/>
    </location>
</feature>
<keyword evidence="1" id="KW-1133">Transmembrane helix</keyword>
<dbReference type="InterPro" id="IPR014717">
    <property type="entry name" value="Transl_elong_EF1B/ribsomal_bS6"/>
</dbReference>
<gene>
    <name evidence="2" type="ORF">US75_C0010G0033</name>
</gene>
<dbReference type="GO" id="GO:0043683">
    <property type="term" value="P:type IV pilus assembly"/>
    <property type="evidence" value="ECO:0007669"/>
    <property type="project" value="InterPro"/>
</dbReference>
<keyword evidence="1" id="KW-0812">Transmembrane</keyword>
<proteinExistence type="predicted"/>
<keyword evidence="1" id="KW-0472">Membrane</keyword>
<protein>
    <submittedName>
        <fullName evidence="2">Uncharacterized protein</fullName>
    </submittedName>
</protein>
<organism evidence="2 3">
    <name type="scientific">Candidatus Woesebacteria bacterium GW2011_GWC1_38_13</name>
    <dbReference type="NCBI Taxonomy" id="1618583"/>
    <lineage>
        <taxon>Bacteria</taxon>
        <taxon>Candidatus Woeseibacteriota</taxon>
    </lineage>
</organism>
<reference evidence="2 3" key="1">
    <citation type="journal article" date="2015" name="Nature">
        <title>rRNA introns, odd ribosomes, and small enigmatic genomes across a large radiation of phyla.</title>
        <authorList>
            <person name="Brown C.T."/>
            <person name="Hug L.A."/>
            <person name="Thomas B.C."/>
            <person name="Sharon I."/>
            <person name="Castelle C.J."/>
            <person name="Singh A."/>
            <person name="Wilkins M.J."/>
            <person name="Williams K.H."/>
            <person name="Banfield J.F."/>
        </authorList>
    </citation>
    <scope>NUCLEOTIDE SEQUENCE [LARGE SCALE GENOMIC DNA]</scope>
</reference>
<accession>A0A0G0IN07</accession>
<evidence type="ECO:0000256" key="1">
    <source>
        <dbReference type="SAM" id="Phobius"/>
    </source>
</evidence>